<feature type="binding site" evidence="4">
    <location>
        <begin position="7"/>
        <end position="11"/>
    </location>
    <ligand>
        <name>ATP</name>
        <dbReference type="ChEBI" id="CHEBI:30616"/>
    </ligand>
</feature>
<evidence type="ECO:0000256" key="2">
    <source>
        <dbReference type="ARBA" id="ARBA00022741"/>
    </source>
</evidence>
<dbReference type="Gene3D" id="3.40.50.10420">
    <property type="entry name" value="NagB/RpiA/CoA transferase-like"/>
    <property type="match status" value="1"/>
</dbReference>
<comment type="similarity">
    <text evidence="1 5">Belongs to the 5-formyltetrahydrofolate cyclo-ligase family.</text>
</comment>
<dbReference type="AlphaFoldDB" id="A0A2J7TGB3"/>
<proteinExistence type="inferred from homology"/>
<dbReference type="PANTHER" id="PTHR23407:SF1">
    <property type="entry name" value="5-FORMYLTETRAHYDROFOLATE CYCLO-LIGASE"/>
    <property type="match status" value="1"/>
</dbReference>
<dbReference type="GO" id="GO:0046872">
    <property type="term" value="F:metal ion binding"/>
    <property type="evidence" value="ECO:0007669"/>
    <property type="project" value="UniProtKB-KW"/>
</dbReference>
<dbReference type="PANTHER" id="PTHR23407">
    <property type="entry name" value="ATPASE INHIBITOR/5-FORMYLTETRAHYDROFOLATE CYCLO-LIGASE"/>
    <property type="match status" value="1"/>
</dbReference>
<accession>A0A2J7TGB3</accession>
<evidence type="ECO:0000256" key="4">
    <source>
        <dbReference type="PIRSR" id="PIRSR006806-1"/>
    </source>
</evidence>
<dbReference type="GO" id="GO:0030272">
    <property type="term" value="F:5-formyltetrahydrofolate cyclo-ligase activity"/>
    <property type="evidence" value="ECO:0007669"/>
    <property type="project" value="UniProtKB-EC"/>
</dbReference>
<dbReference type="InterPro" id="IPR037171">
    <property type="entry name" value="NagB/RpiA_transferase-like"/>
</dbReference>
<dbReference type="EC" id="6.3.3.2" evidence="5"/>
<comment type="cofactor">
    <cofactor evidence="5">
        <name>Mg(2+)</name>
        <dbReference type="ChEBI" id="CHEBI:18420"/>
    </cofactor>
</comment>
<keyword evidence="6" id="KW-0436">Ligase</keyword>
<feature type="binding site" evidence="4">
    <location>
        <begin position="134"/>
        <end position="142"/>
    </location>
    <ligand>
        <name>ATP</name>
        <dbReference type="ChEBI" id="CHEBI:30616"/>
    </ligand>
</feature>
<keyword evidence="3 4" id="KW-0067">ATP-binding</keyword>
<evidence type="ECO:0000313" key="6">
    <source>
        <dbReference type="EMBL" id="PNG25796.1"/>
    </source>
</evidence>
<comment type="caution">
    <text evidence="6">The sequence shown here is derived from an EMBL/GenBank/DDBJ whole genome shotgun (WGS) entry which is preliminary data.</text>
</comment>
<dbReference type="InterPro" id="IPR024185">
    <property type="entry name" value="FTHF_cligase-like_sf"/>
</dbReference>
<name>A0A2J7TGB3_METSI</name>
<dbReference type="PIRSF" id="PIRSF006806">
    <property type="entry name" value="FTHF_cligase"/>
    <property type="match status" value="1"/>
</dbReference>
<dbReference type="RefSeq" id="WP_102843948.1">
    <property type="nucleotide sequence ID" value="NZ_PDZR01000012.1"/>
</dbReference>
<dbReference type="NCBIfam" id="TIGR02727">
    <property type="entry name" value="MTHFS_bact"/>
    <property type="match status" value="1"/>
</dbReference>
<comment type="catalytic activity">
    <reaction evidence="5">
        <text>(6S)-5-formyl-5,6,7,8-tetrahydrofolate + ATP = (6R)-5,10-methenyltetrahydrofolate + ADP + phosphate</text>
        <dbReference type="Rhea" id="RHEA:10488"/>
        <dbReference type="ChEBI" id="CHEBI:30616"/>
        <dbReference type="ChEBI" id="CHEBI:43474"/>
        <dbReference type="ChEBI" id="CHEBI:57455"/>
        <dbReference type="ChEBI" id="CHEBI:57457"/>
        <dbReference type="ChEBI" id="CHEBI:456216"/>
        <dbReference type="EC" id="6.3.3.2"/>
    </reaction>
</comment>
<keyword evidence="5" id="KW-0479">Metal-binding</keyword>
<feature type="binding site" evidence="4">
    <location>
        <position position="59"/>
    </location>
    <ligand>
        <name>substrate</name>
    </ligand>
</feature>
<dbReference type="GO" id="GO:0009396">
    <property type="term" value="P:folic acid-containing compound biosynthetic process"/>
    <property type="evidence" value="ECO:0007669"/>
    <property type="project" value="TreeGrafter"/>
</dbReference>
<dbReference type="Proteomes" id="UP000236286">
    <property type="component" value="Unassembled WGS sequence"/>
</dbReference>
<dbReference type="InterPro" id="IPR002698">
    <property type="entry name" value="FTHF_cligase"/>
</dbReference>
<protein>
    <recommendedName>
        <fullName evidence="5">5-formyltetrahydrofolate cyclo-ligase</fullName>
        <ecNumber evidence="5">6.3.3.2</ecNumber>
    </recommendedName>
</protein>
<evidence type="ECO:0000256" key="3">
    <source>
        <dbReference type="ARBA" id="ARBA00022840"/>
    </source>
</evidence>
<dbReference type="GO" id="GO:0005524">
    <property type="term" value="F:ATP binding"/>
    <property type="evidence" value="ECO:0007669"/>
    <property type="project" value="UniProtKB-KW"/>
</dbReference>
<dbReference type="Pfam" id="PF01812">
    <property type="entry name" value="5-FTHF_cyc-lig"/>
    <property type="match status" value="1"/>
</dbReference>
<keyword evidence="5" id="KW-0460">Magnesium</keyword>
<organism evidence="6 7">
    <name type="scientific">Methylocella silvestris</name>
    <dbReference type="NCBI Taxonomy" id="199596"/>
    <lineage>
        <taxon>Bacteria</taxon>
        <taxon>Pseudomonadati</taxon>
        <taxon>Pseudomonadota</taxon>
        <taxon>Alphaproteobacteria</taxon>
        <taxon>Hyphomicrobiales</taxon>
        <taxon>Beijerinckiaceae</taxon>
        <taxon>Methylocella</taxon>
    </lineage>
</organism>
<dbReference type="SUPFAM" id="SSF100950">
    <property type="entry name" value="NagB/RpiA/CoA transferase-like"/>
    <property type="match status" value="1"/>
</dbReference>
<gene>
    <name evidence="6" type="ORF">CR492_11850</name>
</gene>
<evidence type="ECO:0000256" key="1">
    <source>
        <dbReference type="ARBA" id="ARBA00010638"/>
    </source>
</evidence>
<sequence length="197" mass="20949">MQTPLSKQVLRSEALARRRAAAAVIDSEAFAAHLAVAGAAIVAEMQPGIVSAYFSLRDEASTMPLIEALAERGVLTALPITGARGTPLVFRLWRPGDALVSGKMGISEPAPAAAEVAPDLLFVPLAAFDRSGHRIGYGAGFYDRTLAGLRARKKIVAVGVAYASQETDKIPHEAHDQRLDFVLTEKELIDCRVSDSA</sequence>
<keyword evidence="2 4" id="KW-0547">Nucleotide-binding</keyword>
<reference evidence="6 7" key="1">
    <citation type="submission" date="2017-10" db="EMBL/GenBank/DDBJ databases">
        <title>Genome announcement of Methylocella silvestris TVC from permafrost.</title>
        <authorList>
            <person name="Wang J."/>
            <person name="Geng K."/>
            <person name="Ul-Haque F."/>
            <person name="Crombie A.T."/>
            <person name="Street L.E."/>
            <person name="Wookey P.A."/>
            <person name="Murrell J.C."/>
            <person name="Pratscher J."/>
        </authorList>
    </citation>
    <scope>NUCLEOTIDE SEQUENCE [LARGE SCALE GENOMIC DNA]</scope>
    <source>
        <strain evidence="6 7">TVC</strain>
    </source>
</reference>
<dbReference type="EMBL" id="PDZR01000012">
    <property type="protein sequence ID" value="PNG25796.1"/>
    <property type="molecule type" value="Genomic_DNA"/>
</dbReference>
<evidence type="ECO:0000256" key="5">
    <source>
        <dbReference type="RuleBase" id="RU361279"/>
    </source>
</evidence>
<dbReference type="OrthoDB" id="9801938at2"/>
<evidence type="ECO:0000313" key="7">
    <source>
        <dbReference type="Proteomes" id="UP000236286"/>
    </source>
</evidence>
<dbReference type="GO" id="GO:0035999">
    <property type="term" value="P:tetrahydrofolate interconversion"/>
    <property type="evidence" value="ECO:0007669"/>
    <property type="project" value="TreeGrafter"/>
</dbReference>